<accession>H3B961</accession>
<dbReference type="PROSITE" id="PS51844">
    <property type="entry name" value="SH3_LIKE"/>
    <property type="match status" value="1"/>
</dbReference>
<evidence type="ECO:0000256" key="9">
    <source>
        <dbReference type="ARBA" id="ARBA00023203"/>
    </source>
</evidence>
<dbReference type="EMBL" id="AFYH01037184">
    <property type="status" value="NOT_ANNOTATED_CDS"/>
    <property type="molecule type" value="Genomic_DNA"/>
</dbReference>
<comment type="similarity">
    <text evidence="1 10">Belongs to the TRAFAC class myosin-kinesin ATPase superfamily. Myosin family.</text>
</comment>
<dbReference type="STRING" id="7897.ENSLACP00000018432"/>
<sequence>MSVTELYTENTQVWLPDPEEVWKSAELTKSYAEGDRNLHLKLEDGSEILYPLNSQTNQLPFLRNPNILVGENDLTALSYLHEPAVLHNLKVRFLDLNIIYTYCGIVLVAINPYEQLPIYGEDVIYAYNGQTMGDMDPHIFAVAEEAYKKMARDERNQSIIISGESGAGKTVSAKYTMRYLATVGGSSSKTNVEDKVLASNPIMEAFGNAKTTRNDNSSRFGKYIEIGFSHQYRIIGANIRTYLLEKSRVVLQAKEEWNYHVFYQLCASADLPEFTGLALSSADTFFYTNQERDLHIEGTDDVRDLDRTCNAFSLLGFRRSHQMEVFRIIAAILHLGNIVIQSNDRDGDDCFIHPEDKHLCLFCQLLGLEKTQMAHWLCHRKFVTVNEMYIKPMSKKHAATARDALAKHMYGQLFNWIVNHINKALRSPCKQHAFVGVLDIYGFETFEVNSFEQFCINYANEKLQQQFNLHVFKLEQEEYIKEEIPWTLIDFYDNQPCIDLIEGRIGILHLLDEECKIPKGTDKSWVQKLYDCHLGTNRHFQKPRLSNSAFIVVHFADTVQYQCDGFLEKNRDTVYEEPINILKASKSELVAELFQGHEMERSLSSVRGKPPTWQVNLRAFRRTLPAANKEHKKTIGYKFRASLNLLMETLNSTTPHYVRCIKPNDKKLPFTFDPKRAVQQLRACGVLETIRISAAGYPSRWTYPEFFSRYRVLMRMDEIIVNDQKWTCRKVLQKLVKDADRYQLGNSKIFFRAGEVAYLEKLRGNQLRGACITVQKVIRGWLARRRYQRMRDAAITIQRYARGLLARRLAEFLRRTRAAVIIQKQYRMLVVRRLYLVIRAAAVTIQAYARGMFTRRRYRQMIEEHKATILQKHVRAWLIRTRYLKLRGTVIYLQCCYRRMRARRELKQLKMEARSVEHYKQLNKGMEIKLMQLQRRVDEQAKENRKLSDQLLLLSSSYSNEVEKLKSEIEKLQEHQVEEGQLASLQEEIGQLRADLAGVCSEKRQIEEISSQEIGEMKQMVFNLEEEKLMLKEEKEDLIRLIVEQSKQVEEQIIQRVAAETQRLHSELEEECSQRQNQVKEYSRLEQCYENLKDEMTFMKVSSTPGHRRTPSAQSSLVSDVAYQSSAMSDFGDLEETSLRLVEVELESDMELTFPFQLQKQVRELEAENKSLRLELHRRIQNILYKNKKKHPYPMLEKSVQEFESLKGFEDLESKKQKLKQELMELTKTIAESVQSDSSRKGCLTDSTHSLLLSQLNAANEELERNQEELLQVRARLVSLEKHSKIVTQMEAMREQLRLSKSGRNMSEEDLRHAYDAVCVVNRLLEGQQLEQKHQHEQEVKCLQMEVQALKEESDQQQQQLPLEASAEFGLQQQVTKLTRENLDLIEQLEKQEKNVRKLKKQLKLYMKKVQDFAVQVLCSLSPDVQLEEMGRHPVIQQREQELQEMLKWRKEDESLLVENLITEELKPQSVEGLQPGLPAYVLFMCFRQADYANDEQKVRSLFTATVNGIKKVIK</sequence>
<evidence type="ECO:0000313" key="15">
    <source>
        <dbReference type="Proteomes" id="UP000008672"/>
    </source>
</evidence>
<dbReference type="InterPro" id="IPR027417">
    <property type="entry name" value="P-loop_NTPase"/>
</dbReference>
<evidence type="ECO:0000256" key="11">
    <source>
        <dbReference type="SAM" id="Coils"/>
    </source>
</evidence>
<dbReference type="Gene3D" id="1.20.5.190">
    <property type="match status" value="3"/>
</dbReference>
<dbReference type="EMBL" id="AFYH01037182">
    <property type="status" value="NOT_ANNOTATED_CDS"/>
    <property type="molecule type" value="Genomic_DNA"/>
</dbReference>
<organism evidence="14 15">
    <name type="scientific">Latimeria chalumnae</name>
    <name type="common">Coelacanth</name>
    <dbReference type="NCBI Taxonomy" id="7897"/>
    <lineage>
        <taxon>Eukaryota</taxon>
        <taxon>Metazoa</taxon>
        <taxon>Chordata</taxon>
        <taxon>Craniata</taxon>
        <taxon>Vertebrata</taxon>
        <taxon>Euteleostomi</taxon>
        <taxon>Coelacanthiformes</taxon>
        <taxon>Coelacanthidae</taxon>
        <taxon>Latimeria</taxon>
    </lineage>
</organism>
<evidence type="ECO:0000256" key="6">
    <source>
        <dbReference type="ARBA" id="ARBA00023054"/>
    </source>
</evidence>
<evidence type="ECO:0000256" key="5">
    <source>
        <dbReference type="ARBA" id="ARBA00022860"/>
    </source>
</evidence>
<keyword evidence="3 10" id="KW-0547">Nucleotide-binding</keyword>
<evidence type="ECO:0000256" key="3">
    <source>
        <dbReference type="ARBA" id="ARBA00022741"/>
    </source>
</evidence>
<feature type="region of interest" description="Actin-binding" evidence="10">
    <location>
        <begin position="643"/>
        <end position="665"/>
    </location>
</feature>
<reference evidence="14" key="3">
    <citation type="submission" date="2025-09" db="UniProtKB">
        <authorList>
            <consortium name="Ensembl"/>
        </authorList>
    </citation>
    <scope>IDENTIFICATION</scope>
</reference>
<feature type="coiled-coil region" evidence="11">
    <location>
        <begin position="1333"/>
        <end position="1409"/>
    </location>
</feature>
<dbReference type="PRINTS" id="PR00193">
    <property type="entry name" value="MYOSINHEAVY"/>
</dbReference>
<dbReference type="EMBL" id="AFYH01037185">
    <property type="status" value="NOT_ANNOTATED_CDS"/>
    <property type="molecule type" value="Genomic_DNA"/>
</dbReference>
<feature type="domain" description="Myosin N-terminal SH3-like" evidence="13">
    <location>
        <begin position="8"/>
        <end position="60"/>
    </location>
</feature>
<reference evidence="15" key="1">
    <citation type="submission" date="2011-08" db="EMBL/GenBank/DDBJ databases">
        <title>The draft genome of Latimeria chalumnae.</title>
        <authorList>
            <person name="Di Palma F."/>
            <person name="Alfoldi J."/>
            <person name="Johnson J."/>
            <person name="Berlin A."/>
            <person name="Gnerre S."/>
            <person name="Jaffe D."/>
            <person name="MacCallum I."/>
            <person name="Young S."/>
            <person name="Walker B.J."/>
            <person name="Lander E."/>
            <person name="Lindblad-Toh K."/>
        </authorList>
    </citation>
    <scope>NUCLEOTIDE SEQUENCE [LARGE SCALE GENOMIC DNA]</scope>
    <source>
        <strain evidence="15">Wild caught</strain>
    </source>
</reference>
<evidence type="ECO:0000256" key="4">
    <source>
        <dbReference type="ARBA" id="ARBA00022840"/>
    </source>
</evidence>
<dbReference type="GeneTree" id="ENSGT00940000155402"/>
<protein>
    <submittedName>
        <fullName evidence="14">Methyl-CpG binding domain protein 3b</fullName>
    </submittedName>
</protein>
<evidence type="ECO:0000256" key="10">
    <source>
        <dbReference type="PROSITE-ProRule" id="PRU00782"/>
    </source>
</evidence>
<keyword evidence="8 10" id="KW-0505">Motor protein</keyword>
<dbReference type="FunFam" id="1.10.10.820:FF:000001">
    <property type="entry name" value="Myosin heavy chain"/>
    <property type="match status" value="1"/>
</dbReference>
<dbReference type="InterPro" id="IPR000048">
    <property type="entry name" value="IQ_motif_EF-hand-BS"/>
</dbReference>
<dbReference type="GO" id="GO:0005737">
    <property type="term" value="C:cytoplasm"/>
    <property type="evidence" value="ECO:0007669"/>
    <property type="project" value="TreeGrafter"/>
</dbReference>
<dbReference type="PANTHER" id="PTHR13140:SF356">
    <property type="entry name" value="UNCONVENTIONAL MYOSIN-VB"/>
    <property type="match status" value="1"/>
</dbReference>
<dbReference type="FunFam" id="1.20.5.190:FF:000001">
    <property type="entry name" value="unconventional myosin-Va"/>
    <property type="match status" value="1"/>
</dbReference>
<dbReference type="CDD" id="cd01380">
    <property type="entry name" value="MYSc_Myo5"/>
    <property type="match status" value="1"/>
</dbReference>
<feature type="coiled-coil region" evidence="11">
    <location>
        <begin position="1209"/>
        <end position="1283"/>
    </location>
</feature>
<dbReference type="InterPro" id="IPR058662">
    <property type="entry name" value="Myo5a/b_dom"/>
</dbReference>
<dbReference type="EMBL" id="AFYH01037181">
    <property type="status" value="NOT_ANNOTATED_CDS"/>
    <property type="molecule type" value="Genomic_DNA"/>
</dbReference>
<dbReference type="Gene3D" id="3.40.850.10">
    <property type="entry name" value="Kinesin motor domain"/>
    <property type="match status" value="1"/>
</dbReference>
<dbReference type="PROSITE" id="PS51456">
    <property type="entry name" value="MYOSIN_MOTOR"/>
    <property type="match status" value="1"/>
</dbReference>
<keyword evidence="15" id="KW-1185">Reference proteome</keyword>
<gene>
    <name evidence="14" type="primary">LOC102360809</name>
</gene>
<dbReference type="InParanoid" id="H3B961"/>
<evidence type="ECO:0000259" key="13">
    <source>
        <dbReference type="PROSITE" id="PS51844"/>
    </source>
</evidence>
<dbReference type="EMBL" id="AFYH01037186">
    <property type="status" value="NOT_ANNOTATED_CDS"/>
    <property type="molecule type" value="Genomic_DNA"/>
</dbReference>
<dbReference type="eggNOG" id="KOG0160">
    <property type="taxonomic scope" value="Eukaryota"/>
</dbReference>
<dbReference type="Gene3D" id="6.20.240.20">
    <property type="match status" value="1"/>
</dbReference>
<dbReference type="HOGENOM" id="CLU_000192_9_2_1"/>
<dbReference type="Gene3D" id="1.10.10.820">
    <property type="match status" value="1"/>
</dbReference>
<dbReference type="Ensembl" id="ENSLACT00000018565.1">
    <property type="protein sequence ID" value="ENSLACP00000018432.1"/>
    <property type="gene ID" value="ENSLACG00000016232.1"/>
</dbReference>
<dbReference type="PROSITE" id="PS50096">
    <property type="entry name" value="IQ"/>
    <property type="match status" value="5"/>
</dbReference>
<keyword evidence="7 10" id="KW-0518">Myosin</keyword>
<dbReference type="GO" id="GO:0007015">
    <property type="term" value="P:actin filament organization"/>
    <property type="evidence" value="ECO:0007669"/>
    <property type="project" value="TreeGrafter"/>
</dbReference>
<dbReference type="SUPFAM" id="SSF52540">
    <property type="entry name" value="P-loop containing nucleoside triphosphate hydrolases"/>
    <property type="match status" value="2"/>
</dbReference>
<keyword evidence="6 11" id="KW-0175">Coiled coil</keyword>
<keyword evidence="9 10" id="KW-0009">Actin-binding</keyword>
<evidence type="ECO:0000256" key="2">
    <source>
        <dbReference type="ARBA" id="ARBA00022737"/>
    </source>
</evidence>
<dbReference type="InterPro" id="IPR001609">
    <property type="entry name" value="Myosin_head_motor_dom-like"/>
</dbReference>
<keyword evidence="2" id="KW-0677">Repeat</keyword>
<dbReference type="GO" id="GO:0005516">
    <property type="term" value="F:calmodulin binding"/>
    <property type="evidence" value="ECO:0007669"/>
    <property type="project" value="UniProtKB-KW"/>
</dbReference>
<dbReference type="SMART" id="SM00242">
    <property type="entry name" value="MYSc"/>
    <property type="match status" value="1"/>
</dbReference>
<dbReference type="GO" id="GO:0051015">
    <property type="term" value="F:actin filament binding"/>
    <property type="evidence" value="ECO:0007669"/>
    <property type="project" value="TreeGrafter"/>
</dbReference>
<dbReference type="Pfam" id="PF00063">
    <property type="entry name" value="Myosin_head"/>
    <property type="match status" value="1"/>
</dbReference>
<keyword evidence="4 10" id="KW-0067">ATP-binding</keyword>
<feature type="binding site" evidence="10">
    <location>
        <begin position="163"/>
        <end position="170"/>
    </location>
    <ligand>
        <name>ATP</name>
        <dbReference type="ChEBI" id="CHEBI:30616"/>
    </ligand>
</feature>
<dbReference type="Pfam" id="PF00612">
    <property type="entry name" value="IQ"/>
    <property type="match status" value="5"/>
</dbReference>
<evidence type="ECO:0000256" key="8">
    <source>
        <dbReference type="ARBA" id="ARBA00023175"/>
    </source>
</evidence>
<dbReference type="GO" id="GO:0016459">
    <property type="term" value="C:myosin complex"/>
    <property type="evidence" value="ECO:0007669"/>
    <property type="project" value="UniProtKB-KW"/>
</dbReference>
<reference evidence="14" key="2">
    <citation type="submission" date="2025-08" db="UniProtKB">
        <authorList>
            <consortium name="Ensembl"/>
        </authorList>
    </citation>
    <scope>IDENTIFICATION</scope>
</reference>
<evidence type="ECO:0000256" key="1">
    <source>
        <dbReference type="ARBA" id="ARBA00008314"/>
    </source>
</evidence>
<evidence type="ECO:0000313" key="14">
    <source>
        <dbReference type="Ensembl" id="ENSLACP00000018432.1"/>
    </source>
</evidence>
<dbReference type="GO" id="GO:0005524">
    <property type="term" value="F:ATP binding"/>
    <property type="evidence" value="ECO:0007669"/>
    <property type="project" value="UniProtKB-UniRule"/>
</dbReference>
<dbReference type="Pfam" id="PF25966">
    <property type="entry name" value="Myo5a"/>
    <property type="match status" value="1"/>
</dbReference>
<evidence type="ECO:0000259" key="12">
    <source>
        <dbReference type="PROSITE" id="PS51456"/>
    </source>
</evidence>
<dbReference type="InterPro" id="IPR036103">
    <property type="entry name" value="MYSc_Myo5"/>
</dbReference>
<keyword evidence="5" id="KW-0112">Calmodulin-binding</keyword>
<feature type="domain" description="Myosin motor" evidence="12">
    <location>
        <begin position="69"/>
        <end position="764"/>
    </location>
</feature>
<dbReference type="SMART" id="SM00015">
    <property type="entry name" value="IQ"/>
    <property type="match status" value="6"/>
</dbReference>
<evidence type="ECO:0000256" key="7">
    <source>
        <dbReference type="ARBA" id="ARBA00023123"/>
    </source>
</evidence>
<dbReference type="GO" id="GO:0016020">
    <property type="term" value="C:membrane"/>
    <property type="evidence" value="ECO:0007669"/>
    <property type="project" value="TreeGrafter"/>
</dbReference>
<proteinExistence type="inferred from homology"/>
<dbReference type="PANTHER" id="PTHR13140">
    <property type="entry name" value="MYOSIN"/>
    <property type="match status" value="1"/>
</dbReference>
<name>H3B961_LATCH</name>
<dbReference type="EMBL" id="AFYH01037180">
    <property type="status" value="NOT_ANNOTATED_CDS"/>
    <property type="molecule type" value="Genomic_DNA"/>
</dbReference>
<dbReference type="Proteomes" id="UP000008672">
    <property type="component" value="Unassembled WGS sequence"/>
</dbReference>
<dbReference type="EMBL" id="AFYH01037183">
    <property type="status" value="NOT_ANNOTATED_CDS"/>
    <property type="molecule type" value="Genomic_DNA"/>
</dbReference>
<dbReference type="InterPro" id="IPR036961">
    <property type="entry name" value="Kinesin_motor_dom_sf"/>
</dbReference>
<dbReference type="GO" id="GO:0000146">
    <property type="term" value="F:microfilament motor activity"/>
    <property type="evidence" value="ECO:0007669"/>
    <property type="project" value="TreeGrafter"/>
</dbReference>
<dbReference type="Gene3D" id="1.20.120.720">
    <property type="entry name" value="Myosin VI head, motor domain, U50 subdomain"/>
    <property type="match status" value="1"/>
</dbReference>
<dbReference type="Gene3D" id="1.20.58.530">
    <property type="match status" value="1"/>
</dbReference>
<dbReference type="InterPro" id="IPR004009">
    <property type="entry name" value="SH3_Myosin"/>
</dbReference>
<feature type="coiled-coil region" evidence="11">
    <location>
        <begin position="899"/>
        <end position="1095"/>
    </location>
</feature>
<dbReference type="FunFam" id="1.20.58.530:FF:000002">
    <property type="entry name" value="Class V myosin"/>
    <property type="match status" value="1"/>
</dbReference>